<evidence type="ECO:0000256" key="1">
    <source>
        <dbReference type="SAM" id="MobiDB-lite"/>
    </source>
</evidence>
<evidence type="ECO:0000313" key="3">
    <source>
        <dbReference type="Proteomes" id="UP000288168"/>
    </source>
</evidence>
<feature type="compositionally biased region" description="Polar residues" evidence="1">
    <location>
        <begin position="587"/>
        <end position="598"/>
    </location>
</feature>
<dbReference type="EMBL" id="NKCI01000001">
    <property type="protein sequence ID" value="RSL73739.1"/>
    <property type="molecule type" value="Genomic_DNA"/>
</dbReference>
<proteinExistence type="predicted"/>
<feature type="region of interest" description="Disordered" evidence="1">
    <location>
        <begin position="691"/>
        <end position="805"/>
    </location>
</feature>
<feature type="compositionally biased region" description="Polar residues" evidence="1">
    <location>
        <begin position="693"/>
        <end position="713"/>
    </location>
</feature>
<dbReference type="Proteomes" id="UP000288168">
    <property type="component" value="Unassembled WGS sequence"/>
</dbReference>
<dbReference type="OrthoDB" id="5106070at2759"/>
<organism evidence="2 3">
    <name type="scientific">Fusarium duplospermum</name>
    <dbReference type="NCBI Taxonomy" id="1325734"/>
    <lineage>
        <taxon>Eukaryota</taxon>
        <taxon>Fungi</taxon>
        <taxon>Dikarya</taxon>
        <taxon>Ascomycota</taxon>
        <taxon>Pezizomycotina</taxon>
        <taxon>Sordariomycetes</taxon>
        <taxon>Hypocreomycetidae</taxon>
        <taxon>Hypocreales</taxon>
        <taxon>Nectriaceae</taxon>
        <taxon>Fusarium</taxon>
        <taxon>Fusarium solani species complex</taxon>
    </lineage>
</organism>
<feature type="region of interest" description="Disordered" evidence="1">
    <location>
        <begin position="386"/>
        <end position="446"/>
    </location>
</feature>
<reference evidence="2 3" key="1">
    <citation type="submission" date="2017-06" db="EMBL/GenBank/DDBJ databases">
        <title>Comparative genomic analysis of Ambrosia Fusariam Clade fungi.</title>
        <authorList>
            <person name="Stajich J.E."/>
            <person name="Carrillo J."/>
            <person name="Kijimoto T."/>
            <person name="Eskalen A."/>
            <person name="O'Donnell K."/>
            <person name="Kasson M."/>
        </authorList>
    </citation>
    <scope>NUCLEOTIDE SEQUENCE [LARGE SCALE GENOMIC DNA]</scope>
    <source>
        <strain evidence="2 3">NRRL62584</strain>
    </source>
</reference>
<evidence type="ECO:0000313" key="2">
    <source>
        <dbReference type="EMBL" id="RSL73739.1"/>
    </source>
</evidence>
<name>A0A428R880_9HYPO</name>
<dbReference type="AlphaFoldDB" id="A0A428R880"/>
<feature type="compositionally biased region" description="Polar residues" evidence="1">
    <location>
        <begin position="724"/>
        <end position="748"/>
    </location>
</feature>
<keyword evidence="3" id="KW-1185">Reference proteome</keyword>
<protein>
    <submittedName>
        <fullName evidence="2">Uncharacterized protein</fullName>
    </submittedName>
</protein>
<feature type="region of interest" description="Disordered" evidence="1">
    <location>
        <begin position="498"/>
        <end position="667"/>
    </location>
</feature>
<gene>
    <name evidence="2" type="ORF">CEP54_000286</name>
</gene>
<comment type="caution">
    <text evidence="2">The sequence shown here is derived from an EMBL/GenBank/DDBJ whole genome shotgun (WGS) entry which is preliminary data.</text>
</comment>
<feature type="compositionally biased region" description="Polar residues" evidence="1">
    <location>
        <begin position="391"/>
        <end position="430"/>
    </location>
</feature>
<feature type="compositionally biased region" description="Polar residues" evidence="1">
    <location>
        <begin position="778"/>
        <end position="791"/>
    </location>
</feature>
<feature type="compositionally biased region" description="Polar residues" evidence="1">
    <location>
        <begin position="645"/>
        <end position="660"/>
    </location>
</feature>
<feature type="region of interest" description="Disordered" evidence="1">
    <location>
        <begin position="87"/>
        <end position="147"/>
    </location>
</feature>
<sequence length="897" mass="97010">MFVDQCERVAHCILTQCKRARSNDSESIDYGEILKVLVDFALYCGSIASTIAPEARQNITRNLSPQWRDTLASIFDLLKLVTATPSSTTASSTIPSSKTPASTTPSSTTPASTTPASTTPSSATPSSTTHIETTSDHVSKKSARQQPKLKVDPIIANSLETWTKSPEKFFDQDSIPFTGLCDYALRLEKTGVVNIVRLRFVKLLIYLLSRPFPRKGKGTLYDSLVLYGLSIKERTFNRWRAQGETYNFFVEKWGDWTLLVLDLTATDAEQFPKNEDSIASKLAVYQDRGIGDYAEQYEKAGTALMKHAKTVPILAGYVLDSGHFLLDHATPQQTSHKRKPSEPLTHQYRRPFCTDKTLVGYPLQPGHASSPVITGIRNVVERGEADAGNPHQLSPSPTVYSEGTAMSTNDTGPGTTSHLQARDLSSQRRYQSVPLPTMPSHATRVPRLNPVLASLPRPALNNRISPPTIQTQPNSPVIQSYITESSSLGRRAGSWDELQIQTPSPSPSPGLQPNQQSEAPTAHQPVLSSSGPRGEANAITDDIGPNSMPDSSMQGLPLIQSRRHGLSHGAAETHHPHRNCSPPQPPTTQMASDSTAIQRQVARASSSAASPESNQVMVQEPPSNPPSYQRSKACIPSHPAPPTSPNINSAPAEQGQLQPSTTPPIPMAAEITGVPAGISANRSSLSEFCPENAESQDCGETNDTSSCPHSQALQDRESPGANVNPHSTRNSAMTQVFSSPQPCSSASDVSKEGAPINTRPSPGPQPENVRFDGHSLPNEASRNSVFPQGPQNGVPGSHPSQWSPERITIGSFLDPLSGSQHITSTQQQWWALEPRLPDDFTDPRFNDAFLEPGTSLNMDTALDTSIDWDALGREILTQIPDTSGKELFENSGDAAPL</sequence>
<feature type="compositionally biased region" description="Low complexity" evidence="1">
    <location>
        <begin position="87"/>
        <end position="129"/>
    </location>
</feature>
<accession>A0A428R880</accession>